<dbReference type="InterPro" id="IPR000801">
    <property type="entry name" value="Esterase-like"/>
</dbReference>
<dbReference type="Gene3D" id="3.40.50.1820">
    <property type="entry name" value="alpha/beta hydrolase"/>
    <property type="match status" value="1"/>
</dbReference>
<organism evidence="1 2">
    <name type="scientific">Tenacibaculum lutimaris</name>
    <dbReference type="NCBI Taxonomy" id="285258"/>
    <lineage>
        <taxon>Bacteria</taxon>
        <taxon>Pseudomonadati</taxon>
        <taxon>Bacteroidota</taxon>
        <taxon>Flavobacteriia</taxon>
        <taxon>Flavobacteriales</taxon>
        <taxon>Flavobacteriaceae</taxon>
        <taxon>Tenacibaculum</taxon>
    </lineage>
</organism>
<dbReference type="InterPro" id="IPR050583">
    <property type="entry name" value="Mycobacterial_A85_antigen"/>
</dbReference>
<evidence type="ECO:0008006" key="3">
    <source>
        <dbReference type="Google" id="ProtNLM"/>
    </source>
</evidence>
<gene>
    <name evidence="1" type="ORF">C8N26_2548</name>
</gene>
<dbReference type="AlphaFoldDB" id="A0A420DYL3"/>
<evidence type="ECO:0000313" key="1">
    <source>
        <dbReference type="EMBL" id="RKF02901.1"/>
    </source>
</evidence>
<dbReference type="PROSITE" id="PS51257">
    <property type="entry name" value="PROKAR_LIPOPROTEIN"/>
    <property type="match status" value="1"/>
</dbReference>
<protein>
    <recommendedName>
        <fullName evidence="3">Alpha/beta superfamily hydrolase</fullName>
    </recommendedName>
</protein>
<reference evidence="1 2" key="1">
    <citation type="submission" date="2018-09" db="EMBL/GenBank/DDBJ databases">
        <title>Genomic Encyclopedia of Archaeal and Bacterial Type Strains, Phase II (KMG-II): from individual species to whole genera.</title>
        <authorList>
            <person name="Goeker M."/>
        </authorList>
    </citation>
    <scope>NUCLEOTIDE SEQUENCE [LARGE SCALE GENOMIC DNA]</scope>
    <source>
        <strain evidence="1 2">DSM 16505</strain>
    </source>
</reference>
<dbReference type="Proteomes" id="UP000285780">
    <property type="component" value="Unassembled WGS sequence"/>
</dbReference>
<dbReference type="RefSeq" id="WP_211327810.1">
    <property type="nucleotide sequence ID" value="NZ_RAQM01000012.1"/>
</dbReference>
<proteinExistence type="predicted"/>
<dbReference type="SUPFAM" id="SSF53474">
    <property type="entry name" value="alpha/beta-Hydrolases"/>
    <property type="match status" value="1"/>
</dbReference>
<name>A0A420DYL3_9FLAO</name>
<sequence length="273" mass="31508">MMKNYFYVLLLFISIACNTKKQEIKIENEKELISIGEVATLYSSILNEDRNLNIYLPHGYHPDSTRTYNTIYLLDGSKEEDFKHIAGLVQFMQLSTQMEPMIVVGIENIDRNRDFTHPSNDSLDIKDFPTHGGSEKFIRFLKEEVQPYINKSYKTNNHKTLIGQSLGGLLATEVLLKNPSMFNDYIIVSPSLWWNEYRMLKNIDSLLNKQQFSDPTVFLSVGKEHPAMNEIADTLAKKLNNKRGINCIYKPDYNEDHATILHPAVHKALKTLY</sequence>
<dbReference type="Pfam" id="PF00756">
    <property type="entry name" value="Esterase"/>
    <property type="match status" value="1"/>
</dbReference>
<evidence type="ECO:0000313" key="2">
    <source>
        <dbReference type="Proteomes" id="UP000285780"/>
    </source>
</evidence>
<dbReference type="EMBL" id="RAQM01000012">
    <property type="protein sequence ID" value="RKF02901.1"/>
    <property type="molecule type" value="Genomic_DNA"/>
</dbReference>
<accession>A0A420DYL3</accession>
<dbReference type="PANTHER" id="PTHR48098">
    <property type="entry name" value="ENTEROCHELIN ESTERASE-RELATED"/>
    <property type="match status" value="1"/>
</dbReference>
<keyword evidence="2" id="KW-1185">Reference proteome</keyword>
<dbReference type="InterPro" id="IPR029058">
    <property type="entry name" value="AB_hydrolase_fold"/>
</dbReference>
<comment type="caution">
    <text evidence="1">The sequence shown here is derived from an EMBL/GenBank/DDBJ whole genome shotgun (WGS) entry which is preliminary data.</text>
</comment>
<dbReference type="PANTHER" id="PTHR48098:SF6">
    <property type="entry name" value="FERRI-BACILLIBACTIN ESTERASE BESA"/>
    <property type="match status" value="1"/>
</dbReference>